<protein>
    <submittedName>
        <fullName evidence="5">Outer membrane protein assembly factor BamE</fullName>
    </submittedName>
</protein>
<dbReference type="Gene3D" id="3.30.1450.10">
    <property type="match status" value="1"/>
</dbReference>
<feature type="domain" description="Outer membrane protein assembly factor BamE" evidence="4">
    <location>
        <begin position="60"/>
        <end position="126"/>
    </location>
</feature>
<dbReference type="OrthoDB" id="7867965at2"/>
<dbReference type="Pfam" id="PF04355">
    <property type="entry name" value="BamE"/>
    <property type="match status" value="1"/>
</dbReference>
<comment type="caution">
    <text evidence="5">The sequence shown here is derived from an EMBL/GenBank/DDBJ whole genome shotgun (WGS) entry which is preliminary data.</text>
</comment>
<evidence type="ECO:0000256" key="2">
    <source>
        <dbReference type="ARBA" id="ARBA00023136"/>
    </source>
</evidence>
<keyword evidence="1 3" id="KW-0732">Signal</keyword>
<organism evidence="5 6">
    <name type="scientific">Tsuneonella suprasediminis</name>
    <dbReference type="NCBI Taxonomy" id="2306996"/>
    <lineage>
        <taxon>Bacteria</taxon>
        <taxon>Pseudomonadati</taxon>
        <taxon>Pseudomonadota</taxon>
        <taxon>Alphaproteobacteria</taxon>
        <taxon>Sphingomonadales</taxon>
        <taxon>Erythrobacteraceae</taxon>
        <taxon>Tsuneonella</taxon>
    </lineage>
</organism>
<evidence type="ECO:0000256" key="3">
    <source>
        <dbReference type="SAM" id="SignalP"/>
    </source>
</evidence>
<evidence type="ECO:0000259" key="4">
    <source>
        <dbReference type="Pfam" id="PF04355"/>
    </source>
</evidence>
<evidence type="ECO:0000313" key="6">
    <source>
        <dbReference type="Proteomes" id="UP000284322"/>
    </source>
</evidence>
<gene>
    <name evidence="5" type="primary">bamE</name>
    <name evidence="5" type="ORF">D6858_05610</name>
</gene>
<dbReference type="AlphaFoldDB" id="A0A419R3H5"/>
<dbReference type="RefSeq" id="WP_120108099.1">
    <property type="nucleotide sequence ID" value="NZ_RAHJ01000017.1"/>
</dbReference>
<keyword evidence="6" id="KW-1185">Reference proteome</keyword>
<feature type="signal peptide" evidence="3">
    <location>
        <begin position="1"/>
        <end position="26"/>
    </location>
</feature>
<dbReference type="GO" id="GO:0019867">
    <property type="term" value="C:outer membrane"/>
    <property type="evidence" value="ECO:0007669"/>
    <property type="project" value="InterPro"/>
</dbReference>
<dbReference type="Proteomes" id="UP000284322">
    <property type="component" value="Unassembled WGS sequence"/>
</dbReference>
<sequence>MNKVTRAAASASLLAFLFAGAAPVMAQSNPVDPVSNPKALNYDDVGVLPKEMNPPFVRRGQVIEPSQLDRIKPGVTREAVRAALGDPVRSNGSASWDYDVQFKMPESENYLVCQYKIVFGADELVSETVWRRRQCMELAQPTAVG</sequence>
<reference evidence="5 6" key="1">
    <citation type="submission" date="2018-09" db="EMBL/GenBank/DDBJ databases">
        <title>Altererythrobacter sp.Ery1 and Ery12, the genome sequencing of novel strains in genus Alterythrobacter.</title>
        <authorList>
            <person name="Cheng H."/>
            <person name="Wu Y.-H."/>
            <person name="Fang C."/>
            <person name="Xu X.-W."/>
        </authorList>
    </citation>
    <scope>NUCLEOTIDE SEQUENCE [LARGE SCALE GENOMIC DNA]</scope>
    <source>
        <strain evidence="5 6">Ery12</strain>
    </source>
</reference>
<evidence type="ECO:0000313" key="5">
    <source>
        <dbReference type="EMBL" id="RJX68498.1"/>
    </source>
</evidence>
<feature type="chain" id="PRO_5019083876" evidence="3">
    <location>
        <begin position="27"/>
        <end position="145"/>
    </location>
</feature>
<keyword evidence="2" id="KW-0472">Membrane</keyword>
<accession>A0A419R3H5</accession>
<dbReference type="EMBL" id="RAHJ01000017">
    <property type="protein sequence ID" value="RJX68498.1"/>
    <property type="molecule type" value="Genomic_DNA"/>
</dbReference>
<dbReference type="InterPro" id="IPR037873">
    <property type="entry name" value="BamE-like"/>
</dbReference>
<evidence type="ECO:0000256" key="1">
    <source>
        <dbReference type="ARBA" id="ARBA00022729"/>
    </source>
</evidence>
<name>A0A419R3H5_9SPHN</name>
<proteinExistence type="predicted"/>
<dbReference type="InterPro" id="IPR007450">
    <property type="entry name" value="BamE_dom"/>
</dbReference>